<protein>
    <submittedName>
        <fullName evidence="3">Tripartite tricarboxylate transporter substrate binding protein</fullName>
    </submittedName>
</protein>
<dbReference type="Gene3D" id="3.40.190.10">
    <property type="entry name" value="Periplasmic binding protein-like II"/>
    <property type="match status" value="1"/>
</dbReference>
<dbReference type="InterPro" id="IPR006311">
    <property type="entry name" value="TAT_signal"/>
</dbReference>
<dbReference type="InterPro" id="IPR005064">
    <property type="entry name" value="BUG"/>
</dbReference>
<dbReference type="PROSITE" id="PS51318">
    <property type="entry name" value="TAT"/>
    <property type="match status" value="1"/>
</dbReference>
<dbReference type="CDD" id="cd13578">
    <property type="entry name" value="PBP2_Bug27"/>
    <property type="match status" value="1"/>
</dbReference>
<dbReference type="PANTHER" id="PTHR42928:SF5">
    <property type="entry name" value="BLR1237 PROTEIN"/>
    <property type="match status" value="1"/>
</dbReference>
<dbReference type="RefSeq" id="WP_140881734.1">
    <property type="nucleotide sequence ID" value="NZ_RCZP01000003.1"/>
</dbReference>
<keyword evidence="2" id="KW-0732">Signal</keyword>
<sequence>MTGDTPNAPGRRSILGAAAGLAAGPALAQAPAPAPAPASNWPSRPIRWILGFAPGGAGDITARLMAPRLQALLGQPVLIENRPSAGGIVAAEAVARSAPDGHTLLLVTSTSSTAVAFYRTLPFDTERDFAPVGLISTFGHVLLTGPNAPYRNLTDVIAAARARPGSVNIASIGVGTAQHLSAELFRVMSGIETVTVTYRSTPDLLNAVAAGEVQLAFETLPPVVGQLGPGARMRALAISSAARFPGLPDVPTAEEAGLPGYLAGSWNGVQAPARTPPEIVARLNAAINQVVAEPEIRARLLEMGLQPSAGAPDALQARLLGDIALWNRVVAEAKIERQ</sequence>
<evidence type="ECO:0000256" key="1">
    <source>
        <dbReference type="ARBA" id="ARBA00006987"/>
    </source>
</evidence>
<comment type="caution">
    <text evidence="3">The sequence shown here is derived from an EMBL/GenBank/DDBJ whole genome shotgun (WGS) entry which is preliminary data.</text>
</comment>
<dbReference type="Proteomes" id="UP000317078">
    <property type="component" value="Unassembled WGS sequence"/>
</dbReference>
<dbReference type="EMBL" id="RCZP01000003">
    <property type="protein sequence ID" value="TPG59639.1"/>
    <property type="molecule type" value="Genomic_DNA"/>
</dbReference>
<dbReference type="AlphaFoldDB" id="A0A502GC18"/>
<dbReference type="OrthoDB" id="8443386at2"/>
<accession>A0A502GC18</accession>
<dbReference type="InterPro" id="IPR042100">
    <property type="entry name" value="Bug_dom1"/>
</dbReference>
<comment type="similarity">
    <text evidence="1">Belongs to the UPF0065 (bug) family.</text>
</comment>
<dbReference type="Pfam" id="PF03401">
    <property type="entry name" value="TctC"/>
    <property type="match status" value="1"/>
</dbReference>
<feature type="signal peptide" evidence="2">
    <location>
        <begin position="1"/>
        <end position="28"/>
    </location>
</feature>
<keyword evidence="4" id="KW-1185">Reference proteome</keyword>
<gene>
    <name evidence="3" type="ORF">EAH89_05210</name>
</gene>
<evidence type="ECO:0000256" key="2">
    <source>
        <dbReference type="SAM" id="SignalP"/>
    </source>
</evidence>
<evidence type="ECO:0000313" key="3">
    <source>
        <dbReference type="EMBL" id="TPG59639.1"/>
    </source>
</evidence>
<reference evidence="3 4" key="1">
    <citation type="journal article" date="2019" name="Environ. Microbiol.">
        <title>Species interactions and distinct microbial communities in high Arctic permafrost affected cryosols are associated with the CH4 and CO2 gas fluxes.</title>
        <authorList>
            <person name="Altshuler I."/>
            <person name="Hamel J."/>
            <person name="Turney S."/>
            <person name="Magnuson E."/>
            <person name="Levesque R."/>
            <person name="Greer C."/>
            <person name="Whyte L.G."/>
        </authorList>
    </citation>
    <scope>NUCLEOTIDE SEQUENCE [LARGE SCALE GENOMIC DNA]</scope>
    <source>
        <strain evidence="3 4">S9.3B</strain>
    </source>
</reference>
<organism evidence="3 4">
    <name type="scientific">Muricoccus nepalensis</name>
    <dbReference type="NCBI Taxonomy" id="1854500"/>
    <lineage>
        <taxon>Bacteria</taxon>
        <taxon>Pseudomonadati</taxon>
        <taxon>Pseudomonadota</taxon>
        <taxon>Alphaproteobacteria</taxon>
        <taxon>Acetobacterales</taxon>
        <taxon>Roseomonadaceae</taxon>
        <taxon>Muricoccus</taxon>
    </lineage>
</organism>
<dbReference type="PIRSF" id="PIRSF017082">
    <property type="entry name" value="YflP"/>
    <property type="match status" value="1"/>
</dbReference>
<evidence type="ECO:0000313" key="4">
    <source>
        <dbReference type="Proteomes" id="UP000317078"/>
    </source>
</evidence>
<dbReference type="SUPFAM" id="SSF53850">
    <property type="entry name" value="Periplasmic binding protein-like II"/>
    <property type="match status" value="1"/>
</dbReference>
<feature type="chain" id="PRO_5021377308" evidence="2">
    <location>
        <begin position="29"/>
        <end position="338"/>
    </location>
</feature>
<name>A0A502GC18_9PROT</name>
<dbReference type="Gene3D" id="3.40.190.150">
    <property type="entry name" value="Bordetella uptake gene, domain 1"/>
    <property type="match status" value="1"/>
</dbReference>
<dbReference type="PANTHER" id="PTHR42928">
    <property type="entry name" value="TRICARBOXYLATE-BINDING PROTEIN"/>
    <property type="match status" value="1"/>
</dbReference>
<proteinExistence type="inferred from homology"/>